<keyword evidence="1" id="KW-1133">Transmembrane helix</keyword>
<dbReference type="AlphaFoldDB" id="A0A9P5YB16"/>
<evidence type="ECO:0008006" key="4">
    <source>
        <dbReference type="Google" id="ProtNLM"/>
    </source>
</evidence>
<evidence type="ECO:0000256" key="1">
    <source>
        <dbReference type="SAM" id="Phobius"/>
    </source>
</evidence>
<gene>
    <name evidence="2" type="ORF">BDZ94DRAFT_1189219</name>
</gene>
<evidence type="ECO:0000313" key="3">
    <source>
        <dbReference type="Proteomes" id="UP000807353"/>
    </source>
</evidence>
<dbReference type="EMBL" id="MU150247">
    <property type="protein sequence ID" value="KAF9465402.1"/>
    <property type="molecule type" value="Genomic_DNA"/>
</dbReference>
<comment type="caution">
    <text evidence="2">The sequence shown here is derived from an EMBL/GenBank/DDBJ whole genome shotgun (WGS) entry which is preliminary data.</text>
</comment>
<name>A0A9P5YB16_9AGAR</name>
<feature type="transmembrane region" description="Helical" evidence="1">
    <location>
        <begin position="148"/>
        <end position="169"/>
    </location>
</feature>
<dbReference type="OrthoDB" id="3239304at2759"/>
<feature type="transmembrane region" description="Helical" evidence="1">
    <location>
        <begin position="92"/>
        <end position="112"/>
    </location>
</feature>
<proteinExistence type="predicted"/>
<protein>
    <recommendedName>
        <fullName evidence="4">Tetraspanin</fullName>
    </recommendedName>
</protein>
<feature type="transmembrane region" description="Helical" evidence="1">
    <location>
        <begin position="58"/>
        <end position="80"/>
    </location>
</feature>
<keyword evidence="1" id="KW-0472">Membrane</keyword>
<keyword evidence="3" id="KW-1185">Reference proteome</keyword>
<dbReference type="Proteomes" id="UP000807353">
    <property type="component" value="Unassembled WGS sequence"/>
</dbReference>
<keyword evidence="1" id="KW-0812">Transmembrane</keyword>
<accession>A0A9P5YB16</accession>
<reference evidence="2" key="1">
    <citation type="submission" date="2020-11" db="EMBL/GenBank/DDBJ databases">
        <authorList>
            <consortium name="DOE Joint Genome Institute"/>
            <person name="Ahrendt S."/>
            <person name="Riley R."/>
            <person name="Andreopoulos W."/>
            <person name="Labutti K."/>
            <person name="Pangilinan J."/>
            <person name="Ruiz-Duenas F.J."/>
            <person name="Barrasa J.M."/>
            <person name="Sanchez-Garcia M."/>
            <person name="Camarero S."/>
            <person name="Miyauchi S."/>
            <person name="Serrano A."/>
            <person name="Linde D."/>
            <person name="Babiker R."/>
            <person name="Drula E."/>
            <person name="Ayuso-Fernandez I."/>
            <person name="Pacheco R."/>
            <person name="Padilla G."/>
            <person name="Ferreira P."/>
            <person name="Barriuso J."/>
            <person name="Kellner H."/>
            <person name="Castanera R."/>
            <person name="Alfaro M."/>
            <person name="Ramirez L."/>
            <person name="Pisabarro A.G."/>
            <person name="Kuo A."/>
            <person name="Tritt A."/>
            <person name="Lipzen A."/>
            <person name="He G."/>
            <person name="Yan M."/>
            <person name="Ng V."/>
            <person name="Cullen D."/>
            <person name="Martin F."/>
            <person name="Rosso M.-N."/>
            <person name="Henrissat B."/>
            <person name="Hibbett D."/>
            <person name="Martinez A.T."/>
            <person name="Grigoriev I.V."/>
        </authorList>
    </citation>
    <scope>NUCLEOTIDE SEQUENCE</scope>
    <source>
        <strain evidence="2">CBS 247.69</strain>
    </source>
</reference>
<sequence>MVYIRSRKFCCCIPVRAGVFILSLVGVVLGSIISVVGWRKVSQLKNYPLPDADVAALYIHSSIFTLLALLSLFGFVGTLIKQRGFVSAYGAGLIIHLCISIASGIFALVSLFKQSPQEAINECLNGSSDAATRAACKSGIAVVKGLAVVIYVVMWLLQIYAYIIVSNYVDQLDEEESLRETRNMVQAISQPAPVTTYASFAVPSQGSATYGFTHATQSHGARGNDSNIV</sequence>
<feature type="transmembrane region" description="Helical" evidence="1">
    <location>
        <begin position="12"/>
        <end position="38"/>
    </location>
</feature>
<organism evidence="2 3">
    <name type="scientific">Collybia nuda</name>
    <dbReference type="NCBI Taxonomy" id="64659"/>
    <lineage>
        <taxon>Eukaryota</taxon>
        <taxon>Fungi</taxon>
        <taxon>Dikarya</taxon>
        <taxon>Basidiomycota</taxon>
        <taxon>Agaricomycotina</taxon>
        <taxon>Agaricomycetes</taxon>
        <taxon>Agaricomycetidae</taxon>
        <taxon>Agaricales</taxon>
        <taxon>Tricholomatineae</taxon>
        <taxon>Clitocybaceae</taxon>
        <taxon>Collybia</taxon>
    </lineage>
</organism>
<evidence type="ECO:0000313" key="2">
    <source>
        <dbReference type="EMBL" id="KAF9465402.1"/>
    </source>
</evidence>